<proteinExistence type="predicted"/>
<evidence type="ECO:0000256" key="1">
    <source>
        <dbReference type="SAM" id="MobiDB-lite"/>
    </source>
</evidence>
<evidence type="ECO:0000313" key="4">
    <source>
        <dbReference type="Proteomes" id="UP000634136"/>
    </source>
</evidence>
<feature type="region of interest" description="Disordered" evidence="1">
    <location>
        <begin position="359"/>
        <end position="388"/>
    </location>
</feature>
<dbReference type="InterPro" id="IPR019557">
    <property type="entry name" value="AminoTfrase-like_pln_mobile"/>
</dbReference>
<dbReference type="InterPro" id="IPR044824">
    <property type="entry name" value="MAIN-like"/>
</dbReference>
<dbReference type="PANTHER" id="PTHR46033">
    <property type="entry name" value="PROTEIN MAIN-LIKE 2"/>
    <property type="match status" value="1"/>
</dbReference>
<dbReference type="OrthoDB" id="988677at2759"/>
<feature type="compositionally biased region" description="Acidic residues" evidence="1">
    <location>
        <begin position="365"/>
        <end position="388"/>
    </location>
</feature>
<dbReference type="AlphaFoldDB" id="A0A834SFX7"/>
<dbReference type="GO" id="GO:0010073">
    <property type="term" value="P:meristem maintenance"/>
    <property type="evidence" value="ECO:0007669"/>
    <property type="project" value="InterPro"/>
</dbReference>
<reference evidence="3" key="1">
    <citation type="submission" date="2020-09" db="EMBL/GenBank/DDBJ databases">
        <title>Genome-Enabled Discovery of Anthraquinone Biosynthesis in Senna tora.</title>
        <authorList>
            <person name="Kang S.-H."/>
            <person name="Pandey R.P."/>
            <person name="Lee C.-M."/>
            <person name="Sim J.-S."/>
            <person name="Jeong J.-T."/>
            <person name="Choi B.-S."/>
            <person name="Jung M."/>
            <person name="Ginzburg D."/>
            <person name="Zhao K."/>
            <person name="Won S.Y."/>
            <person name="Oh T.-J."/>
            <person name="Yu Y."/>
            <person name="Kim N.-H."/>
            <person name="Lee O.R."/>
            <person name="Lee T.-H."/>
            <person name="Bashyal P."/>
            <person name="Kim T.-S."/>
            <person name="Lee W.-H."/>
            <person name="Kawkins C."/>
            <person name="Kim C.-K."/>
            <person name="Kim J.S."/>
            <person name="Ahn B.O."/>
            <person name="Rhee S.Y."/>
            <person name="Sohng J.K."/>
        </authorList>
    </citation>
    <scope>NUCLEOTIDE SEQUENCE</scope>
    <source>
        <tissue evidence="3">Leaf</tissue>
    </source>
</reference>
<dbReference type="EMBL" id="JAAIUW010000013">
    <property type="protein sequence ID" value="KAF7802692.1"/>
    <property type="molecule type" value="Genomic_DNA"/>
</dbReference>
<dbReference type="Pfam" id="PF10536">
    <property type="entry name" value="PMD"/>
    <property type="match status" value="1"/>
</dbReference>
<evidence type="ECO:0000259" key="2">
    <source>
        <dbReference type="Pfam" id="PF10536"/>
    </source>
</evidence>
<sequence>MDFRRRTTKHINPGPDDGSLLYMQHAHISKAVWNLHHDQVVRPRRHCRLNFLYPPQQLVRLLQETGFYGASRPGFIPYDHHLISTMLGIPIDGWPIIGKITYDWVALCQESFGLAPPPQNLKGMRLKIKWLDQNFGDNMIPKDPTPLQLQQFTRTCIMRLIGGFLMPDTSGNLVKLMYLPLLQNLGDVRKYSWGGAVLAYLFPILAPVNCVHHPGREFDERHQELYPTLPPLCFRFTDYRALHKSGMHLVSSYRKTIDDMDDHNIVWEPYHPDVYPPISSRNTVVMERRSGEYMQWYRGITHRWVDPEGAGISNGSNFCTQIREWANDEAPRLKDIRYLCDKMLGGRKVNRMSTNHPAVRRLLDEEGEYEDVEIDPGYEGGDDDDDSG</sequence>
<keyword evidence="4" id="KW-1185">Reference proteome</keyword>
<protein>
    <submittedName>
        <fullName evidence="3">Serine/threonine-protein phosphatase 7 long form-like protein</fullName>
    </submittedName>
</protein>
<accession>A0A834SFX7</accession>
<comment type="caution">
    <text evidence="3">The sequence shown here is derived from an EMBL/GenBank/DDBJ whole genome shotgun (WGS) entry which is preliminary data.</text>
</comment>
<organism evidence="3 4">
    <name type="scientific">Senna tora</name>
    <dbReference type="NCBI Taxonomy" id="362788"/>
    <lineage>
        <taxon>Eukaryota</taxon>
        <taxon>Viridiplantae</taxon>
        <taxon>Streptophyta</taxon>
        <taxon>Embryophyta</taxon>
        <taxon>Tracheophyta</taxon>
        <taxon>Spermatophyta</taxon>
        <taxon>Magnoliopsida</taxon>
        <taxon>eudicotyledons</taxon>
        <taxon>Gunneridae</taxon>
        <taxon>Pentapetalae</taxon>
        <taxon>rosids</taxon>
        <taxon>fabids</taxon>
        <taxon>Fabales</taxon>
        <taxon>Fabaceae</taxon>
        <taxon>Caesalpinioideae</taxon>
        <taxon>Cassia clade</taxon>
        <taxon>Senna</taxon>
    </lineage>
</organism>
<feature type="domain" description="Aminotransferase-like plant mobile" evidence="2">
    <location>
        <begin position="84"/>
        <end position="205"/>
    </location>
</feature>
<dbReference type="Proteomes" id="UP000634136">
    <property type="component" value="Unassembled WGS sequence"/>
</dbReference>
<dbReference type="PANTHER" id="PTHR46033:SF8">
    <property type="entry name" value="PROTEIN MAINTENANCE OF MERISTEMS-LIKE"/>
    <property type="match status" value="1"/>
</dbReference>
<gene>
    <name evidence="3" type="ORF">G2W53_041803</name>
</gene>
<name>A0A834SFX7_9FABA</name>
<evidence type="ECO:0000313" key="3">
    <source>
        <dbReference type="EMBL" id="KAF7802692.1"/>
    </source>
</evidence>